<dbReference type="InterPro" id="IPR036388">
    <property type="entry name" value="WH-like_DNA-bd_sf"/>
</dbReference>
<feature type="domain" description="HTH marR-type" evidence="1">
    <location>
        <begin position="39"/>
        <end position="138"/>
    </location>
</feature>
<keyword evidence="3" id="KW-1185">Reference proteome</keyword>
<dbReference type="EMBL" id="HE663493">
    <property type="protein sequence ID" value="CCG09166.1"/>
    <property type="molecule type" value="Genomic_DNA"/>
</dbReference>
<dbReference type="KEGG" id="rpm:RSPPHO_02540"/>
<evidence type="ECO:0000313" key="2">
    <source>
        <dbReference type="EMBL" id="CCG09166.1"/>
    </source>
</evidence>
<protein>
    <submittedName>
        <fullName evidence="2">Transcriptional regulatory protein</fullName>
    </submittedName>
</protein>
<dbReference type="PATRIC" id="fig|1150469.3.peg.2891"/>
<dbReference type="HOGENOM" id="CLU_089893_3_1_5"/>
<accession>H6SMN1</accession>
<dbReference type="SMART" id="SM00347">
    <property type="entry name" value="HTH_MARR"/>
    <property type="match status" value="1"/>
</dbReference>
<dbReference type="PANTHER" id="PTHR33164:SF89">
    <property type="entry name" value="MARR FAMILY REGULATORY PROTEIN"/>
    <property type="match status" value="1"/>
</dbReference>
<dbReference type="GO" id="GO:0006950">
    <property type="term" value="P:response to stress"/>
    <property type="evidence" value="ECO:0007669"/>
    <property type="project" value="TreeGrafter"/>
</dbReference>
<dbReference type="PANTHER" id="PTHR33164">
    <property type="entry name" value="TRANSCRIPTIONAL REGULATOR, MARR FAMILY"/>
    <property type="match status" value="1"/>
</dbReference>
<evidence type="ECO:0000259" key="1">
    <source>
        <dbReference type="SMART" id="SM00347"/>
    </source>
</evidence>
<dbReference type="InterPro" id="IPR000835">
    <property type="entry name" value="HTH_MarR-typ"/>
</dbReference>
<dbReference type="InterPro" id="IPR039422">
    <property type="entry name" value="MarR/SlyA-like"/>
</dbReference>
<dbReference type="Gene3D" id="1.10.10.10">
    <property type="entry name" value="Winged helix-like DNA-binding domain superfamily/Winged helix DNA-binding domain"/>
    <property type="match status" value="1"/>
</dbReference>
<evidence type="ECO:0000313" key="3">
    <source>
        <dbReference type="Proteomes" id="UP000033220"/>
    </source>
</evidence>
<gene>
    <name evidence="2" type="ORF">RSPPHO_02540</name>
</gene>
<name>H6SMN1_PARPM</name>
<organism evidence="2 3">
    <name type="scientific">Pararhodospirillum photometricum DSM 122</name>
    <dbReference type="NCBI Taxonomy" id="1150469"/>
    <lineage>
        <taxon>Bacteria</taxon>
        <taxon>Pseudomonadati</taxon>
        <taxon>Pseudomonadota</taxon>
        <taxon>Alphaproteobacteria</taxon>
        <taxon>Rhodospirillales</taxon>
        <taxon>Rhodospirillaceae</taxon>
        <taxon>Pararhodospirillum</taxon>
    </lineage>
</organism>
<sequence length="167" mass="18508">MGIRRASQRSPTGVRWMKHSCTSRAVAELLTQVGRLTHSRGFTGGLNPAQWMALRYFSQANESVATVMKFAEHYGSSRGTASQSISALVRKGYLVRQPSRGKKSSHVLVLTEAGRMLIEHDPINHLIDGIEELPDAKKPVFAESLEFLIRHLFDAHSGDPDVLEPSE</sequence>
<dbReference type="AlphaFoldDB" id="H6SMN1"/>
<proteinExistence type="predicted"/>
<dbReference type="eggNOG" id="COG1846">
    <property type="taxonomic scope" value="Bacteria"/>
</dbReference>
<dbReference type="GO" id="GO:0003700">
    <property type="term" value="F:DNA-binding transcription factor activity"/>
    <property type="evidence" value="ECO:0007669"/>
    <property type="project" value="InterPro"/>
</dbReference>
<dbReference type="InterPro" id="IPR036390">
    <property type="entry name" value="WH_DNA-bd_sf"/>
</dbReference>
<reference evidence="2 3" key="1">
    <citation type="submission" date="2012-02" db="EMBL/GenBank/DDBJ databases">
        <title>Shotgun genome sequence of Phaeospirillum photometricum DSM 122.</title>
        <authorList>
            <person name="Duquesne K."/>
            <person name="Sturgis J."/>
        </authorList>
    </citation>
    <scope>NUCLEOTIDE SEQUENCE [LARGE SCALE GENOMIC DNA]</scope>
    <source>
        <strain evidence="3">DSM122</strain>
    </source>
</reference>
<dbReference type="STRING" id="1150469.RSPPHO_02540"/>
<dbReference type="Pfam" id="PF12802">
    <property type="entry name" value="MarR_2"/>
    <property type="match status" value="1"/>
</dbReference>
<dbReference type="SUPFAM" id="SSF46785">
    <property type="entry name" value="Winged helix' DNA-binding domain"/>
    <property type="match status" value="1"/>
</dbReference>
<dbReference type="Proteomes" id="UP000033220">
    <property type="component" value="Chromosome DSM 122"/>
</dbReference>